<organism evidence="1 2">
    <name type="scientific">Liparis tanakae</name>
    <name type="common">Tanaka's snailfish</name>
    <dbReference type="NCBI Taxonomy" id="230148"/>
    <lineage>
        <taxon>Eukaryota</taxon>
        <taxon>Metazoa</taxon>
        <taxon>Chordata</taxon>
        <taxon>Craniata</taxon>
        <taxon>Vertebrata</taxon>
        <taxon>Euteleostomi</taxon>
        <taxon>Actinopterygii</taxon>
        <taxon>Neopterygii</taxon>
        <taxon>Teleostei</taxon>
        <taxon>Neoteleostei</taxon>
        <taxon>Acanthomorphata</taxon>
        <taxon>Eupercaria</taxon>
        <taxon>Perciformes</taxon>
        <taxon>Cottioidei</taxon>
        <taxon>Cottales</taxon>
        <taxon>Liparidae</taxon>
        <taxon>Liparis</taxon>
    </lineage>
</organism>
<comment type="caution">
    <text evidence="1">The sequence shown here is derived from an EMBL/GenBank/DDBJ whole genome shotgun (WGS) entry which is preliminary data.</text>
</comment>
<gene>
    <name evidence="1" type="ORF">EYF80_038407</name>
</gene>
<dbReference type="AlphaFoldDB" id="A0A4Z2GDM7"/>
<reference evidence="1 2" key="1">
    <citation type="submission" date="2019-03" db="EMBL/GenBank/DDBJ databases">
        <title>First draft genome of Liparis tanakae, snailfish: a comprehensive survey of snailfish specific genes.</title>
        <authorList>
            <person name="Kim W."/>
            <person name="Song I."/>
            <person name="Jeong J.-H."/>
            <person name="Kim D."/>
            <person name="Kim S."/>
            <person name="Ryu S."/>
            <person name="Song J.Y."/>
            <person name="Lee S.K."/>
        </authorList>
    </citation>
    <scope>NUCLEOTIDE SEQUENCE [LARGE SCALE GENOMIC DNA]</scope>
    <source>
        <tissue evidence="1">Muscle</tissue>
    </source>
</reference>
<name>A0A4Z2GDM7_9TELE</name>
<proteinExistence type="predicted"/>
<sequence length="108" mass="11370">MSSCQLFLMPEEEGGPAVGMDPTPLASFSEAQGGVGSLDGAGVDLARRVEVGSTWRATGHGPERAAQTCSGSTEQSCGDKIRGVGRQTGQSCRVQFFQWEMICLDDAQ</sequence>
<evidence type="ECO:0000313" key="1">
    <source>
        <dbReference type="EMBL" id="TNN51370.1"/>
    </source>
</evidence>
<accession>A0A4Z2GDM7</accession>
<keyword evidence="2" id="KW-1185">Reference proteome</keyword>
<dbReference type="EMBL" id="SRLO01000584">
    <property type="protein sequence ID" value="TNN51370.1"/>
    <property type="molecule type" value="Genomic_DNA"/>
</dbReference>
<evidence type="ECO:0000313" key="2">
    <source>
        <dbReference type="Proteomes" id="UP000314294"/>
    </source>
</evidence>
<dbReference type="Proteomes" id="UP000314294">
    <property type="component" value="Unassembled WGS sequence"/>
</dbReference>
<protein>
    <submittedName>
        <fullName evidence="1">Uncharacterized protein</fullName>
    </submittedName>
</protein>